<dbReference type="Pfam" id="PF10117">
    <property type="entry name" value="McrBC"/>
    <property type="match status" value="1"/>
</dbReference>
<keyword evidence="1" id="KW-0378">Hydrolase</keyword>
<keyword evidence="2" id="KW-1185">Reference proteome</keyword>
<comment type="caution">
    <text evidence="1">The sequence shown here is derived from an EMBL/GenBank/DDBJ whole genome shotgun (WGS) entry which is preliminary data.</text>
</comment>
<sequence length="445" mass="51445">MNNCKGDSVVRIREFGLLLNGGNKSSTIDCHSIPSKAFEWLLVNGQSTNEYSVDLVRVKKQGQSIALQVINYVGVLETPCGTRIEILPKISEREDSETSTKVLLKMLSTVNRLNMHQFEKSTLQTLKRPLFEILIGYFLQEVARVIKKGVRYQYKRVHSSKPYLKGQLQTSKQINQRPGCLNRFHIAYDDFSSDRPENRLISSALTQVLKWAKSSENLRLGSELQFALDNIPHSDNYAVDFRKWSNDRSLIHYRSVKPWCELILSYQSPLSLAGQHHGISLLFPMEILFERYVAIKLEKAFPRELKLKVQANSHSLVTHTLPMLDKEEGWFRLKPDIVVSHKQFQKVIWVADTKWKRINENQASAKYKYGISQSDMYQMFAYGHKYLKGTGTVYLIYPKHEHFNQPLPPFRFDDELTVRVIPYDLIKDESALMDQVLTMLPELSG</sequence>
<dbReference type="PANTHER" id="PTHR38733:SF1">
    <property type="entry name" value="TYPE IV METHYL-DIRECTED RESTRICTION ENZYME ECOKMCRBC"/>
    <property type="match status" value="1"/>
</dbReference>
<keyword evidence="1" id="KW-0255">Endonuclease</keyword>
<reference evidence="1 2" key="1">
    <citation type="journal article" date="2017" name="Int. J. Syst. Evol. Microbiol.">
        <title>Photobacterium alginatilyticum sp. nov., a marine bacterium isolated from bottom seawater.</title>
        <authorList>
            <person name="Wang X."/>
            <person name="Wang Y."/>
            <person name="Yang X."/>
            <person name="Sun H."/>
            <person name="Li B."/>
            <person name="Zhang X.H."/>
        </authorList>
    </citation>
    <scope>NUCLEOTIDE SEQUENCE [LARGE SCALE GENOMIC DNA]</scope>
    <source>
        <strain evidence="1 2">P03D4</strain>
    </source>
</reference>
<protein>
    <submittedName>
        <fullName evidence="1">Restriction endonuclease</fullName>
    </submittedName>
</protein>
<dbReference type="PANTHER" id="PTHR38733">
    <property type="entry name" value="PROTEIN MCRC"/>
    <property type="match status" value="1"/>
</dbReference>
<dbReference type="InterPro" id="IPR019292">
    <property type="entry name" value="McrC"/>
</dbReference>
<evidence type="ECO:0000313" key="2">
    <source>
        <dbReference type="Proteomes" id="UP000738517"/>
    </source>
</evidence>
<proteinExistence type="predicted"/>
<accession>A0ABW9YQ53</accession>
<evidence type="ECO:0000313" key="1">
    <source>
        <dbReference type="EMBL" id="NBI56017.1"/>
    </source>
</evidence>
<dbReference type="RefSeq" id="WP_160658181.1">
    <property type="nucleotide sequence ID" value="NZ_RSEJ01000043.1"/>
</dbReference>
<keyword evidence="1" id="KW-0540">Nuclease</keyword>
<dbReference type="EMBL" id="RSEJ01000043">
    <property type="protein sequence ID" value="NBI56017.1"/>
    <property type="molecule type" value="Genomic_DNA"/>
</dbReference>
<dbReference type="GO" id="GO:0004519">
    <property type="term" value="F:endonuclease activity"/>
    <property type="evidence" value="ECO:0007669"/>
    <property type="project" value="UniProtKB-KW"/>
</dbReference>
<name>A0ABW9YQ53_9GAMM</name>
<dbReference type="Proteomes" id="UP000738517">
    <property type="component" value="Unassembled WGS sequence"/>
</dbReference>
<gene>
    <name evidence="1" type="ORF">EIZ48_26275</name>
</gene>
<organism evidence="1 2">
    <name type="scientific">Photobacterium alginatilyticum</name>
    <dbReference type="NCBI Taxonomy" id="1775171"/>
    <lineage>
        <taxon>Bacteria</taxon>
        <taxon>Pseudomonadati</taxon>
        <taxon>Pseudomonadota</taxon>
        <taxon>Gammaproteobacteria</taxon>
        <taxon>Vibrionales</taxon>
        <taxon>Vibrionaceae</taxon>
        <taxon>Photobacterium</taxon>
    </lineage>
</organism>